<proteinExistence type="inferred from homology"/>
<comment type="similarity">
    <text evidence="2">In the C-terminal section; belongs to the Cu-Zn superoxide dismutase family.</text>
</comment>
<dbReference type="OrthoDB" id="666972at2759"/>
<dbReference type="CDD" id="cd00371">
    <property type="entry name" value="HMA"/>
    <property type="match status" value="1"/>
</dbReference>
<organism evidence="5 6">
    <name type="scientific">Dreissena polymorpha</name>
    <name type="common">Zebra mussel</name>
    <name type="synonym">Mytilus polymorpha</name>
    <dbReference type="NCBI Taxonomy" id="45954"/>
    <lineage>
        <taxon>Eukaryota</taxon>
        <taxon>Metazoa</taxon>
        <taxon>Spiralia</taxon>
        <taxon>Lophotrochozoa</taxon>
        <taxon>Mollusca</taxon>
        <taxon>Bivalvia</taxon>
        <taxon>Autobranchia</taxon>
        <taxon>Heteroconchia</taxon>
        <taxon>Euheterodonta</taxon>
        <taxon>Imparidentia</taxon>
        <taxon>Neoheterodontei</taxon>
        <taxon>Myida</taxon>
        <taxon>Dreissenoidea</taxon>
        <taxon>Dreissenidae</taxon>
        <taxon>Dreissena</taxon>
    </lineage>
</organism>
<feature type="domain" description="HMA" evidence="4">
    <location>
        <begin position="4"/>
        <end position="67"/>
    </location>
</feature>
<evidence type="ECO:0000256" key="3">
    <source>
        <dbReference type="ARBA" id="ARBA00032899"/>
    </source>
</evidence>
<reference evidence="5" key="2">
    <citation type="submission" date="2020-11" db="EMBL/GenBank/DDBJ databases">
        <authorList>
            <person name="McCartney M.A."/>
            <person name="Auch B."/>
            <person name="Kono T."/>
            <person name="Mallez S."/>
            <person name="Becker A."/>
            <person name="Gohl D.M."/>
            <person name="Silverstein K.A.T."/>
            <person name="Koren S."/>
            <person name="Bechman K.B."/>
            <person name="Herman A."/>
            <person name="Abrahante J.E."/>
            <person name="Garbe J."/>
        </authorList>
    </citation>
    <scope>NUCLEOTIDE SEQUENCE</scope>
    <source>
        <strain evidence="5">Duluth1</strain>
        <tissue evidence="5">Whole animal</tissue>
    </source>
</reference>
<evidence type="ECO:0000313" key="5">
    <source>
        <dbReference type="EMBL" id="KAH3852383.1"/>
    </source>
</evidence>
<sequence length="244" mass="26109">MAAPTKLEFDVDMTCGNCVKKIENAFKGIEGVKSLDVNLLRGQVIVECNLGTEKVKSVIESTGKKAVLKGMGGSKGAAVSIMDVGSEAIRGLIRLVQTDERQLVIDGTLDGLTPGVHGLCVHECGDISEGCNSCGDIYGRDVSGQVSMGELGDIKAGPDGRAEFRIVSDRLKVWEMIGRSLIIHNGSIDEIKRNNSRDQRLTCGIIARSAGLFQNSKKICACDGVTQWEERNVPAAGHSRQAHL</sequence>
<dbReference type="Pfam" id="PF00080">
    <property type="entry name" value="Sod_Cu"/>
    <property type="match status" value="1"/>
</dbReference>
<dbReference type="InterPro" id="IPR006121">
    <property type="entry name" value="HMA_dom"/>
</dbReference>
<dbReference type="AlphaFoldDB" id="A0A9D4L5W2"/>
<dbReference type="InterPro" id="IPR036423">
    <property type="entry name" value="SOD-like_Cu/Zn_dom_sf"/>
</dbReference>
<accession>A0A9D4L5W2</accession>
<dbReference type="PANTHER" id="PTHR10003">
    <property type="entry name" value="SUPEROXIDE DISMUTASE CU-ZN -RELATED"/>
    <property type="match status" value="1"/>
</dbReference>
<dbReference type="GO" id="GO:0005507">
    <property type="term" value="F:copper ion binding"/>
    <property type="evidence" value="ECO:0007669"/>
    <property type="project" value="InterPro"/>
</dbReference>
<dbReference type="PROSITE" id="PS50846">
    <property type="entry name" value="HMA_2"/>
    <property type="match status" value="1"/>
</dbReference>
<comment type="cofactor">
    <cofactor evidence="1">
        <name>Cu(2+)</name>
        <dbReference type="ChEBI" id="CHEBI:29036"/>
    </cofactor>
</comment>
<dbReference type="GO" id="GO:0006801">
    <property type="term" value="P:superoxide metabolic process"/>
    <property type="evidence" value="ECO:0007669"/>
    <property type="project" value="InterPro"/>
</dbReference>
<dbReference type="Gene3D" id="2.60.40.200">
    <property type="entry name" value="Superoxide dismutase, copper/zinc binding domain"/>
    <property type="match status" value="1"/>
</dbReference>
<dbReference type="Proteomes" id="UP000828390">
    <property type="component" value="Unassembled WGS sequence"/>
</dbReference>
<dbReference type="Pfam" id="PF00403">
    <property type="entry name" value="HMA"/>
    <property type="match status" value="1"/>
</dbReference>
<dbReference type="InterPro" id="IPR024134">
    <property type="entry name" value="SOD_Cu/Zn_/chaperone"/>
</dbReference>
<evidence type="ECO:0000256" key="2">
    <source>
        <dbReference type="ARBA" id="ARBA00025798"/>
    </source>
</evidence>
<protein>
    <recommendedName>
        <fullName evidence="3">Superoxide dismutase copper chaperone</fullName>
    </recommendedName>
</protein>
<comment type="caution">
    <text evidence="5">The sequence shown here is derived from an EMBL/GenBank/DDBJ whole genome shotgun (WGS) entry which is preliminary data.</text>
</comment>
<dbReference type="Gene3D" id="3.30.70.100">
    <property type="match status" value="1"/>
</dbReference>
<gene>
    <name evidence="5" type="ORF">DPMN_094889</name>
</gene>
<evidence type="ECO:0000313" key="6">
    <source>
        <dbReference type="Proteomes" id="UP000828390"/>
    </source>
</evidence>
<dbReference type="SUPFAM" id="SSF49329">
    <property type="entry name" value="Cu,Zn superoxide dismutase-like"/>
    <property type="match status" value="1"/>
</dbReference>
<dbReference type="SUPFAM" id="SSF55008">
    <property type="entry name" value="HMA, heavy metal-associated domain"/>
    <property type="match status" value="1"/>
</dbReference>
<dbReference type="InterPro" id="IPR036163">
    <property type="entry name" value="HMA_dom_sf"/>
</dbReference>
<dbReference type="InterPro" id="IPR001424">
    <property type="entry name" value="SOD_Cu_Zn_dom"/>
</dbReference>
<dbReference type="EMBL" id="JAIWYP010000003">
    <property type="protein sequence ID" value="KAH3852383.1"/>
    <property type="molecule type" value="Genomic_DNA"/>
</dbReference>
<keyword evidence="6" id="KW-1185">Reference proteome</keyword>
<name>A0A9D4L5W2_DREPO</name>
<reference evidence="5" key="1">
    <citation type="journal article" date="2019" name="bioRxiv">
        <title>The Genome of the Zebra Mussel, Dreissena polymorpha: A Resource for Invasive Species Research.</title>
        <authorList>
            <person name="McCartney M.A."/>
            <person name="Auch B."/>
            <person name="Kono T."/>
            <person name="Mallez S."/>
            <person name="Zhang Y."/>
            <person name="Obille A."/>
            <person name="Becker A."/>
            <person name="Abrahante J.E."/>
            <person name="Garbe J."/>
            <person name="Badalamenti J.P."/>
            <person name="Herman A."/>
            <person name="Mangelson H."/>
            <person name="Liachko I."/>
            <person name="Sullivan S."/>
            <person name="Sone E.D."/>
            <person name="Koren S."/>
            <person name="Silverstein K.A.T."/>
            <person name="Beckman K.B."/>
            <person name="Gohl D.M."/>
        </authorList>
    </citation>
    <scope>NUCLEOTIDE SEQUENCE</scope>
    <source>
        <strain evidence="5">Duluth1</strain>
        <tissue evidence="5">Whole animal</tissue>
    </source>
</reference>
<evidence type="ECO:0000259" key="4">
    <source>
        <dbReference type="PROSITE" id="PS50846"/>
    </source>
</evidence>
<evidence type="ECO:0000256" key="1">
    <source>
        <dbReference type="ARBA" id="ARBA00001973"/>
    </source>
</evidence>